<dbReference type="Gene3D" id="1.10.287.3240">
    <property type="match status" value="1"/>
</dbReference>
<evidence type="ECO:0000256" key="2">
    <source>
        <dbReference type="ARBA" id="ARBA00022448"/>
    </source>
</evidence>
<accession>A0A9Q7A638</accession>
<dbReference type="AlphaFoldDB" id="A0A9Q7A638"/>
<evidence type="ECO:0000256" key="1">
    <source>
        <dbReference type="ARBA" id="ARBA00005850"/>
    </source>
</evidence>
<keyword evidence="2 4" id="KW-0813">Transport</keyword>
<dbReference type="HAMAP" id="MF_00271">
    <property type="entry name" value="ATP_synth_D_arch"/>
    <property type="match status" value="1"/>
</dbReference>
<dbReference type="EMBL" id="CP072943">
    <property type="protein sequence ID" value="QTX31725.1"/>
    <property type="molecule type" value="Genomic_DNA"/>
</dbReference>
<keyword evidence="4" id="KW-0066">ATP synthesis</keyword>
<dbReference type="KEGG" id="aram:KAR29_10255"/>
<dbReference type="Proteomes" id="UP000671879">
    <property type="component" value="Chromosome"/>
</dbReference>
<gene>
    <name evidence="4" type="primary">atpD</name>
    <name evidence="5" type="ORF">KAR29_10255</name>
</gene>
<dbReference type="NCBIfam" id="TIGR00309">
    <property type="entry name" value="V_ATPase_subD"/>
    <property type="match status" value="1"/>
</dbReference>
<organism evidence="5 6">
    <name type="scientific">Aminithiophilus ramosus</name>
    <dbReference type="NCBI Taxonomy" id="3029084"/>
    <lineage>
        <taxon>Bacteria</taxon>
        <taxon>Thermotogati</taxon>
        <taxon>Synergistota</taxon>
        <taxon>Synergistia</taxon>
        <taxon>Synergistales</taxon>
        <taxon>Aminithiophilaceae</taxon>
        <taxon>Aminithiophilus</taxon>
    </lineage>
</organism>
<comment type="function">
    <text evidence="4">Produces ATP from ADP in the presence of a proton gradient across the membrane.</text>
</comment>
<protein>
    <recommendedName>
        <fullName evidence="4">V-type ATP synthase subunit D</fullName>
    </recommendedName>
    <alternativeName>
        <fullName evidence="4">V-ATPase subunit D</fullName>
    </alternativeName>
</protein>
<proteinExistence type="inferred from homology"/>
<dbReference type="PANTHER" id="PTHR11671">
    <property type="entry name" value="V-TYPE ATP SYNTHASE SUBUNIT D"/>
    <property type="match status" value="1"/>
</dbReference>
<reference evidence="6" key="1">
    <citation type="submission" date="2021-04" db="EMBL/GenBank/DDBJ databases">
        <title>A novel Synergistetes isolate from a pyrite-forming mixed culture.</title>
        <authorList>
            <person name="Bunk B."/>
            <person name="Sproer C."/>
            <person name="Spring S."/>
            <person name="Pester M."/>
        </authorList>
    </citation>
    <scope>NUCLEOTIDE SEQUENCE [LARGE SCALE GENOMIC DNA]</scope>
    <source>
        <strain evidence="6">J.5.4.2-T.3.5.2</strain>
    </source>
</reference>
<name>A0A9Q7A638_9BACT</name>
<keyword evidence="3 4" id="KW-0406">Ion transport</keyword>
<evidence type="ECO:0000313" key="5">
    <source>
        <dbReference type="EMBL" id="QTX31725.1"/>
    </source>
</evidence>
<dbReference type="GO" id="GO:0005524">
    <property type="term" value="F:ATP binding"/>
    <property type="evidence" value="ECO:0007669"/>
    <property type="project" value="UniProtKB-UniRule"/>
</dbReference>
<comment type="similarity">
    <text evidence="1 4">Belongs to the V-ATPase D subunit family.</text>
</comment>
<keyword evidence="6" id="KW-1185">Reference proteome</keyword>
<dbReference type="GO" id="GO:0046933">
    <property type="term" value="F:proton-transporting ATP synthase activity, rotational mechanism"/>
    <property type="evidence" value="ECO:0007669"/>
    <property type="project" value="UniProtKB-UniRule"/>
</dbReference>
<dbReference type="GO" id="GO:0042777">
    <property type="term" value="P:proton motive force-driven plasma membrane ATP synthesis"/>
    <property type="evidence" value="ECO:0007669"/>
    <property type="project" value="UniProtKB-UniRule"/>
</dbReference>
<dbReference type="Pfam" id="PF01813">
    <property type="entry name" value="ATP-synt_D"/>
    <property type="match status" value="1"/>
</dbReference>
<evidence type="ECO:0000313" key="6">
    <source>
        <dbReference type="Proteomes" id="UP000671879"/>
    </source>
</evidence>
<evidence type="ECO:0000256" key="4">
    <source>
        <dbReference type="HAMAP-Rule" id="MF_00271"/>
    </source>
</evidence>
<dbReference type="InterPro" id="IPR002699">
    <property type="entry name" value="V_ATPase_D"/>
</dbReference>
<evidence type="ECO:0000256" key="3">
    <source>
        <dbReference type="ARBA" id="ARBA00023065"/>
    </source>
</evidence>
<sequence length="205" mass="23254">MKIKAAPTRGNYMRLARSRRLAGRGRDLLEQKRRILMMELTRQRERARGLLEEAARLFSQAYRDLQRANLAQGIDVVEELAEAVPLEEGITVRLRSVLGVEVPEVDAIEVRPRPVYSFWATSGALDRAGRSFREALALTARLAEMESGLFRLAGQVRKTNRRVNSLEKVALPALDRALRGIAEALEEGEREDFVRMKRVQSLSSR</sequence>
<dbReference type="GO" id="GO:0046961">
    <property type="term" value="F:proton-transporting ATPase activity, rotational mechanism"/>
    <property type="evidence" value="ECO:0007669"/>
    <property type="project" value="InterPro"/>
</dbReference>
<dbReference type="RefSeq" id="WP_274372900.1">
    <property type="nucleotide sequence ID" value="NZ_CP072943.1"/>
</dbReference>
<keyword evidence="4" id="KW-0375">Hydrogen ion transport</keyword>